<dbReference type="EMBL" id="LKAQ01000004">
    <property type="protein sequence ID" value="OIQ51399.1"/>
    <property type="molecule type" value="Genomic_DNA"/>
</dbReference>
<dbReference type="Proteomes" id="UP000181901">
    <property type="component" value="Unassembled WGS sequence"/>
</dbReference>
<evidence type="ECO:0000256" key="1">
    <source>
        <dbReference type="SAM" id="SignalP"/>
    </source>
</evidence>
<organism evidence="2 3">
    <name type="scientific">Pseudodesulfovibrio hydrargyri</name>
    <dbReference type="NCBI Taxonomy" id="2125990"/>
    <lineage>
        <taxon>Bacteria</taxon>
        <taxon>Pseudomonadati</taxon>
        <taxon>Thermodesulfobacteriota</taxon>
        <taxon>Desulfovibrionia</taxon>
        <taxon>Desulfovibrionales</taxon>
        <taxon>Desulfovibrionaceae</taxon>
    </lineage>
</organism>
<dbReference type="RefSeq" id="WP_071546883.1">
    <property type="nucleotide sequence ID" value="NZ_LKAQ01000004.1"/>
</dbReference>
<reference evidence="2 3" key="1">
    <citation type="submission" date="2015-09" db="EMBL/GenBank/DDBJ databases">
        <title>Genome of Desulfovibrio dechloracetivorans BerOc1, a mercury methylating strain isolated from highly hydrocarbons and metals contaminated coastal sediments.</title>
        <authorList>
            <person name="Goni Urriza M."/>
            <person name="Gassie C."/>
            <person name="Bouchez O."/>
            <person name="Klopp C."/>
            <person name="Ranchou-Peyruse A."/>
            <person name="Remy G."/>
        </authorList>
    </citation>
    <scope>NUCLEOTIDE SEQUENCE [LARGE SCALE GENOMIC DNA]</scope>
    <source>
        <strain evidence="2 3">BerOc1</strain>
    </source>
</reference>
<name>A0A1J5NDW0_9BACT</name>
<evidence type="ECO:0000313" key="3">
    <source>
        <dbReference type="Proteomes" id="UP000181901"/>
    </source>
</evidence>
<sequence>MTRIKLALCAAVLLAAVSIPFWTGVGDGEGGAVQSLCPIMGFDINRDIFTDYRSKRIYFCCPFCPSEFKKDPDKYMEQMRDNNVLPEDAPA</sequence>
<protein>
    <recommendedName>
        <fullName evidence="4">YHS domain protein</fullName>
    </recommendedName>
</protein>
<feature type="signal peptide" evidence="1">
    <location>
        <begin position="1"/>
        <end position="23"/>
    </location>
</feature>
<accession>A0A1J5NDW0</accession>
<dbReference type="AlphaFoldDB" id="A0A1J5NDW0"/>
<evidence type="ECO:0008006" key="4">
    <source>
        <dbReference type="Google" id="ProtNLM"/>
    </source>
</evidence>
<feature type="chain" id="PRO_5009635669" description="YHS domain protein" evidence="1">
    <location>
        <begin position="24"/>
        <end position="91"/>
    </location>
</feature>
<gene>
    <name evidence="2" type="ORF">BerOc1_03352</name>
</gene>
<proteinExistence type="predicted"/>
<dbReference type="InterPro" id="IPR012348">
    <property type="entry name" value="RNR-like"/>
</dbReference>
<keyword evidence="3" id="KW-1185">Reference proteome</keyword>
<dbReference type="GO" id="GO:0016491">
    <property type="term" value="F:oxidoreductase activity"/>
    <property type="evidence" value="ECO:0007669"/>
    <property type="project" value="InterPro"/>
</dbReference>
<evidence type="ECO:0000313" key="2">
    <source>
        <dbReference type="EMBL" id="OIQ51399.1"/>
    </source>
</evidence>
<keyword evidence="1" id="KW-0732">Signal</keyword>
<comment type="caution">
    <text evidence="2">The sequence shown here is derived from an EMBL/GenBank/DDBJ whole genome shotgun (WGS) entry which is preliminary data.</text>
</comment>
<dbReference type="Gene3D" id="1.10.620.20">
    <property type="entry name" value="Ribonucleotide Reductase, subunit A"/>
    <property type="match status" value="1"/>
</dbReference>